<dbReference type="RefSeq" id="WP_066622602.1">
    <property type="nucleotide sequence ID" value="NZ_JBHSYQ010000003.1"/>
</dbReference>
<keyword evidence="3 5" id="KW-1133">Transmembrane helix</keyword>
<comment type="subunit">
    <text evidence="5">Forms a complex with TatA.</text>
</comment>
<comment type="function">
    <text evidence="5">Part of the twin-arginine translocation (Tat) system that transports large folded proteins containing a characteristic twin-arginine motif in their signal peptide across membranes.</text>
</comment>
<feature type="transmembrane region" description="Helical" evidence="5">
    <location>
        <begin position="249"/>
        <end position="270"/>
    </location>
</feature>
<evidence type="ECO:0000313" key="7">
    <source>
        <dbReference type="Proteomes" id="UP001596405"/>
    </source>
</evidence>
<name>A0ABW2DFV1_9BACT</name>
<keyword evidence="4 5" id="KW-0472">Membrane</keyword>
<feature type="transmembrane region" description="Helical" evidence="5">
    <location>
        <begin position="225"/>
        <end position="243"/>
    </location>
</feature>
<keyword evidence="5" id="KW-0653">Protein transport</keyword>
<proteinExistence type="inferred from homology"/>
<evidence type="ECO:0000256" key="2">
    <source>
        <dbReference type="ARBA" id="ARBA00022692"/>
    </source>
</evidence>
<feature type="transmembrane region" description="Helical" evidence="5">
    <location>
        <begin position="101"/>
        <end position="122"/>
    </location>
</feature>
<organism evidence="6 7">
    <name type="scientific">Rufibacter roseus</name>
    <dbReference type="NCBI Taxonomy" id="1567108"/>
    <lineage>
        <taxon>Bacteria</taxon>
        <taxon>Pseudomonadati</taxon>
        <taxon>Bacteroidota</taxon>
        <taxon>Cytophagia</taxon>
        <taxon>Cytophagales</taxon>
        <taxon>Hymenobacteraceae</taxon>
        <taxon>Rufibacter</taxon>
    </lineage>
</organism>
<evidence type="ECO:0000313" key="6">
    <source>
        <dbReference type="EMBL" id="MFC6996515.1"/>
    </source>
</evidence>
<protein>
    <recommendedName>
        <fullName evidence="5">Sec-independent protein translocase protein TatC</fullName>
    </recommendedName>
</protein>
<sequence length="289" mass="32501">MAQRSEGVTVNSGEEHEMTFLDHLEILRWHIIRSVIAIVVFTALALSNKELVFGQIILGPSKTSFFTYRKLCEIGAAINSPGLCIQDLPFTLQSRELSAQFTMHLTSSLVVGLVLGFPYMFWEIWRFIKPGLYPREQKNSRGAVFFVSFLFLLGAVFGYFIVSPLSINFLASYQVDPSIKNDIDLSSYVSMLVTLVLSCGLMFELPMVVFFLSRVGIVTPELMKLYRKHAIVAIALVAAILSPPDVLSMTLMGIPLLLLYEVSIHISWMVRKRDLARLNEQASEEISQP</sequence>
<gene>
    <name evidence="5 6" type="primary">tatC</name>
    <name evidence="6" type="ORF">ACFQHR_02710</name>
</gene>
<reference evidence="7" key="1">
    <citation type="journal article" date="2019" name="Int. J. Syst. Evol. Microbiol.">
        <title>The Global Catalogue of Microorganisms (GCM) 10K type strain sequencing project: providing services to taxonomists for standard genome sequencing and annotation.</title>
        <authorList>
            <consortium name="The Broad Institute Genomics Platform"/>
            <consortium name="The Broad Institute Genome Sequencing Center for Infectious Disease"/>
            <person name="Wu L."/>
            <person name="Ma J."/>
        </authorList>
    </citation>
    <scope>NUCLEOTIDE SEQUENCE [LARGE SCALE GENOMIC DNA]</scope>
    <source>
        <strain evidence="7">CGMCC 4.7393</strain>
    </source>
</reference>
<dbReference type="InterPro" id="IPR002033">
    <property type="entry name" value="TatC"/>
</dbReference>
<accession>A0ABW2DFV1</accession>
<comment type="subcellular location">
    <subcellularLocation>
        <location evidence="5">Cell membrane</location>
        <topology evidence="5">Multi-pass membrane protein</topology>
    </subcellularLocation>
    <subcellularLocation>
        <location evidence="1">Membrane</location>
        <topology evidence="1">Multi-pass membrane protein</topology>
    </subcellularLocation>
</comment>
<dbReference type="PRINTS" id="PR01840">
    <property type="entry name" value="TATCFAMILY"/>
</dbReference>
<keyword evidence="5" id="KW-1003">Cell membrane</keyword>
<keyword evidence="5" id="KW-0811">Translocation</keyword>
<keyword evidence="2 5" id="KW-0812">Transmembrane</keyword>
<dbReference type="EMBL" id="JBHSYQ010000003">
    <property type="protein sequence ID" value="MFC6996515.1"/>
    <property type="molecule type" value="Genomic_DNA"/>
</dbReference>
<evidence type="ECO:0000256" key="1">
    <source>
        <dbReference type="ARBA" id="ARBA00004141"/>
    </source>
</evidence>
<dbReference type="Proteomes" id="UP001596405">
    <property type="component" value="Unassembled WGS sequence"/>
</dbReference>
<evidence type="ECO:0000256" key="3">
    <source>
        <dbReference type="ARBA" id="ARBA00022989"/>
    </source>
</evidence>
<dbReference type="Pfam" id="PF00902">
    <property type="entry name" value="TatC"/>
    <property type="match status" value="1"/>
</dbReference>
<dbReference type="PANTHER" id="PTHR30371">
    <property type="entry name" value="SEC-INDEPENDENT PROTEIN TRANSLOCASE PROTEIN TATC"/>
    <property type="match status" value="1"/>
</dbReference>
<comment type="similarity">
    <text evidence="5">Belongs to the TatC family.</text>
</comment>
<comment type="caution">
    <text evidence="5">Lacks conserved residue(s) required for the propagation of feature annotation.</text>
</comment>
<dbReference type="HAMAP" id="MF_00902">
    <property type="entry name" value="TatC"/>
    <property type="match status" value="1"/>
</dbReference>
<dbReference type="PANTHER" id="PTHR30371:SF0">
    <property type="entry name" value="SEC-INDEPENDENT PROTEIN TRANSLOCASE PROTEIN TATC, CHLOROPLASTIC-RELATED"/>
    <property type="match status" value="1"/>
</dbReference>
<dbReference type="NCBIfam" id="TIGR00945">
    <property type="entry name" value="tatC"/>
    <property type="match status" value="1"/>
</dbReference>
<keyword evidence="7" id="KW-1185">Reference proteome</keyword>
<feature type="transmembrane region" description="Helical" evidence="5">
    <location>
        <begin position="143"/>
        <end position="167"/>
    </location>
</feature>
<evidence type="ECO:0000256" key="5">
    <source>
        <dbReference type="HAMAP-Rule" id="MF_00902"/>
    </source>
</evidence>
<comment type="caution">
    <text evidence="6">The sequence shown here is derived from an EMBL/GenBank/DDBJ whole genome shotgun (WGS) entry which is preliminary data.</text>
</comment>
<feature type="transmembrane region" description="Helical" evidence="5">
    <location>
        <begin position="187"/>
        <end position="213"/>
    </location>
</feature>
<keyword evidence="5" id="KW-0813">Transport</keyword>
<evidence type="ECO:0000256" key="4">
    <source>
        <dbReference type="ARBA" id="ARBA00023136"/>
    </source>
</evidence>